<dbReference type="EMBL" id="AMZH03014500">
    <property type="protein sequence ID" value="RRT47530.1"/>
    <property type="molecule type" value="Genomic_DNA"/>
</dbReference>
<name>A0A426Y742_ENSVE</name>
<reference evidence="1 2" key="1">
    <citation type="journal article" date="2014" name="Agronomy (Basel)">
        <title>A Draft Genome Sequence for Ensete ventricosum, the Drought-Tolerant Tree Against Hunger.</title>
        <authorList>
            <person name="Harrison J."/>
            <person name="Moore K.A."/>
            <person name="Paszkiewicz K."/>
            <person name="Jones T."/>
            <person name="Grant M."/>
            <person name="Ambacheew D."/>
            <person name="Muzemil S."/>
            <person name="Studholme D.J."/>
        </authorList>
    </citation>
    <scope>NUCLEOTIDE SEQUENCE [LARGE SCALE GENOMIC DNA]</scope>
</reference>
<accession>A0A426Y742</accession>
<dbReference type="Proteomes" id="UP000287651">
    <property type="component" value="Unassembled WGS sequence"/>
</dbReference>
<evidence type="ECO:0000313" key="2">
    <source>
        <dbReference type="Proteomes" id="UP000287651"/>
    </source>
</evidence>
<comment type="caution">
    <text evidence="1">The sequence shown here is derived from an EMBL/GenBank/DDBJ whole genome shotgun (WGS) entry which is preliminary data.</text>
</comment>
<evidence type="ECO:0000313" key="1">
    <source>
        <dbReference type="EMBL" id="RRT47530.1"/>
    </source>
</evidence>
<gene>
    <name evidence="1" type="ORF">B296_00053678</name>
</gene>
<sequence>MIGAVGELNCFSAHIRLRESNKSKDEVECKTTDSRTMGLAAPWYRISRTSVESSIPCSHRGRVLVAKGVEEVENVEANSKYQDKTEGKRPMNFIRPVSIGFSSR</sequence>
<dbReference type="AlphaFoldDB" id="A0A426Y742"/>
<proteinExistence type="predicted"/>
<protein>
    <submittedName>
        <fullName evidence="1">Uncharacterized protein</fullName>
    </submittedName>
</protein>
<organism evidence="1 2">
    <name type="scientific">Ensete ventricosum</name>
    <name type="common">Abyssinian banana</name>
    <name type="synonym">Musa ensete</name>
    <dbReference type="NCBI Taxonomy" id="4639"/>
    <lineage>
        <taxon>Eukaryota</taxon>
        <taxon>Viridiplantae</taxon>
        <taxon>Streptophyta</taxon>
        <taxon>Embryophyta</taxon>
        <taxon>Tracheophyta</taxon>
        <taxon>Spermatophyta</taxon>
        <taxon>Magnoliopsida</taxon>
        <taxon>Liliopsida</taxon>
        <taxon>Zingiberales</taxon>
        <taxon>Musaceae</taxon>
        <taxon>Ensete</taxon>
    </lineage>
</organism>